<gene>
    <name evidence="2" type="ORF">GcM3_097030</name>
</gene>
<protein>
    <submittedName>
        <fullName evidence="2">Uncharacterized protein</fullName>
    </submittedName>
</protein>
<reference evidence="2 3" key="1">
    <citation type="journal article" date="2018" name="BMC Genomics">
        <title>Comparative genome analyses reveal sequence features reflecting distinct modes of host-adaptation between dicot and monocot powdery mildew.</title>
        <authorList>
            <person name="Wu Y."/>
            <person name="Ma X."/>
            <person name="Pan Z."/>
            <person name="Kale S.D."/>
            <person name="Song Y."/>
            <person name="King H."/>
            <person name="Zhang Q."/>
            <person name="Presley C."/>
            <person name="Deng X."/>
            <person name="Wei C.I."/>
            <person name="Xiao S."/>
        </authorList>
    </citation>
    <scope>NUCLEOTIDE SEQUENCE [LARGE SCALE GENOMIC DNA]</scope>
    <source>
        <strain evidence="2">UMSG3</strain>
    </source>
</reference>
<dbReference type="Proteomes" id="UP000283383">
    <property type="component" value="Unassembled WGS sequence"/>
</dbReference>
<evidence type="ECO:0000256" key="1">
    <source>
        <dbReference type="SAM" id="MobiDB-lite"/>
    </source>
</evidence>
<comment type="caution">
    <text evidence="2">The sequence shown here is derived from an EMBL/GenBank/DDBJ whole genome shotgun (WGS) entry which is preliminary data.</text>
</comment>
<evidence type="ECO:0000313" key="2">
    <source>
        <dbReference type="EMBL" id="RKF72627.1"/>
    </source>
</evidence>
<feature type="region of interest" description="Disordered" evidence="1">
    <location>
        <begin position="1"/>
        <end position="50"/>
    </location>
</feature>
<feature type="non-terminal residue" evidence="2">
    <location>
        <position position="136"/>
    </location>
</feature>
<organism evidence="2 3">
    <name type="scientific">Golovinomyces cichoracearum</name>
    <dbReference type="NCBI Taxonomy" id="62708"/>
    <lineage>
        <taxon>Eukaryota</taxon>
        <taxon>Fungi</taxon>
        <taxon>Dikarya</taxon>
        <taxon>Ascomycota</taxon>
        <taxon>Pezizomycotina</taxon>
        <taxon>Leotiomycetes</taxon>
        <taxon>Erysiphales</taxon>
        <taxon>Erysiphaceae</taxon>
        <taxon>Golovinomyces</taxon>
    </lineage>
</organism>
<name>A0A420IDL5_9PEZI</name>
<sequence length="136" mass="15830">MLLRSPNKNIMEDMEIEQYSREPSPDLLSSRTPQKEGGDDAVNHYEQKNMDDTVNEENQAINHKRPGSTSIIESETQRPIFDFYPEKQRVQTKVFTSHEKPPTVKACMELTFNMVLRAMYLSEDLKEKQNLHDISV</sequence>
<feature type="compositionally biased region" description="Basic and acidic residues" evidence="1">
    <location>
        <begin position="33"/>
        <end position="50"/>
    </location>
</feature>
<dbReference type="EMBL" id="MCBQ01009732">
    <property type="protein sequence ID" value="RKF72627.1"/>
    <property type="molecule type" value="Genomic_DNA"/>
</dbReference>
<evidence type="ECO:0000313" key="3">
    <source>
        <dbReference type="Proteomes" id="UP000283383"/>
    </source>
</evidence>
<accession>A0A420IDL5</accession>
<dbReference type="AlphaFoldDB" id="A0A420IDL5"/>
<keyword evidence="3" id="KW-1185">Reference proteome</keyword>
<proteinExistence type="predicted"/>